<dbReference type="AlphaFoldDB" id="A0A9D4DZF7"/>
<protein>
    <submittedName>
        <fullName evidence="1">Uncharacterized protein</fullName>
    </submittedName>
</protein>
<dbReference type="EMBL" id="JAIWYP010000009">
    <property type="protein sequence ID" value="KAH3769615.1"/>
    <property type="molecule type" value="Genomic_DNA"/>
</dbReference>
<name>A0A9D4DZF7_DREPO</name>
<keyword evidence="2" id="KW-1185">Reference proteome</keyword>
<evidence type="ECO:0000313" key="1">
    <source>
        <dbReference type="EMBL" id="KAH3769615.1"/>
    </source>
</evidence>
<accession>A0A9D4DZF7</accession>
<gene>
    <name evidence="1" type="ORF">DPMN_170888</name>
</gene>
<organism evidence="1 2">
    <name type="scientific">Dreissena polymorpha</name>
    <name type="common">Zebra mussel</name>
    <name type="synonym">Mytilus polymorpha</name>
    <dbReference type="NCBI Taxonomy" id="45954"/>
    <lineage>
        <taxon>Eukaryota</taxon>
        <taxon>Metazoa</taxon>
        <taxon>Spiralia</taxon>
        <taxon>Lophotrochozoa</taxon>
        <taxon>Mollusca</taxon>
        <taxon>Bivalvia</taxon>
        <taxon>Autobranchia</taxon>
        <taxon>Heteroconchia</taxon>
        <taxon>Euheterodonta</taxon>
        <taxon>Imparidentia</taxon>
        <taxon>Neoheterodontei</taxon>
        <taxon>Myida</taxon>
        <taxon>Dreissenoidea</taxon>
        <taxon>Dreissenidae</taxon>
        <taxon>Dreissena</taxon>
    </lineage>
</organism>
<reference evidence="1" key="1">
    <citation type="journal article" date="2019" name="bioRxiv">
        <title>The Genome of the Zebra Mussel, Dreissena polymorpha: A Resource for Invasive Species Research.</title>
        <authorList>
            <person name="McCartney M.A."/>
            <person name="Auch B."/>
            <person name="Kono T."/>
            <person name="Mallez S."/>
            <person name="Zhang Y."/>
            <person name="Obille A."/>
            <person name="Becker A."/>
            <person name="Abrahante J.E."/>
            <person name="Garbe J."/>
            <person name="Badalamenti J.P."/>
            <person name="Herman A."/>
            <person name="Mangelson H."/>
            <person name="Liachko I."/>
            <person name="Sullivan S."/>
            <person name="Sone E.D."/>
            <person name="Koren S."/>
            <person name="Silverstein K.A.T."/>
            <person name="Beckman K.B."/>
            <person name="Gohl D.M."/>
        </authorList>
    </citation>
    <scope>NUCLEOTIDE SEQUENCE</scope>
    <source>
        <strain evidence="1">Duluth1</strain>
        <tissue evidence="1">Whole animal</tissue>
    </source>
</reference>
<proteinExistence type="predicted"/>
<comment type="caution">
    <text evidence="1">The sequence shown here is derived from an EMBL/GenBank/DDBJ whole genome shotgun (WGS) entry which is preliminary data.</text>
</comment>
<dbReference type="Proteomes" id="UP000828390">
    <property type="component" value="Unassembled WGS sequence"/>
</dbReference>
<reference evidence="1" key="2">
    <citation type="submission" date="2020-11" db="EMBL/GenBank/DDBJ databases">
        <authorList>
            <person name="McCartney M.A."/>
            <person name="Auch B."/>
            <person name="Kono T."/>
            <person name="Mallez S."/>
            <person name="Becker A."/>
            <person name="Gohl D.M."/>
            <person name="Silverstein K.A.T."/>
            <person name="Koren S."/>
            <person name="Bechman K.B."/>
            <person name="Herman A."/>
            <person name="Abrahante J.E."/>
            <person name="Garbe J."/>
        </authorList>
    </citation>
    <scope>NUCLEOTIDE SEQUENCE</scope>
    <source>
        <strain evidence="1">Duluth1</strain>
        <tissue evidence="1">Whole animal</tissue>
    </source>
</reference>
<evidence type="ECO:0000313" key="2">
    <source>
        <dbReference type="Proteomes" id="UP000828390"/>
    </source>
</evidence>
<sequence length="58" mass="6134">MVAVLSLLVAKYLTDIHETGHNVSLNLPSISDADPPSDVIDVKNDVKVTTGDVSNTTI</sequence>